<dbReference type="GO" id="GO:0015225">
    <property type="term" value="F:biotin transmembrane transporter activity"/>
    <property type="evidence" value="ECO:0007669"/>
    <property type="project" value="UniProtKB-UniRule"/>
</dbReference>
<evidence type="ECO:0000256" key="1">
    <source>
        <dbReference type="ARBA" id="ARBA00010692"/>
    </source>
</evidence>
<feature type="transmembrane region" description="Helical" evidence="3">
    <location>
        <begin position="95"/>
        <end position="118"/>
    </location>
</feature>
<dbReference type="OrthoDB" id="9803495at2"/>
<keyword evidence="2" id="KW-1003">Cell membrane</keyword>
<dbReference type="GO" id="GO:0005886">
    <property type="term" value="C:plasma membrane"/>
    <property type="evidence" value="ECO:0007669"/>
    <property type="project" value="UniProtKB-SubCell"/>
</dbReference>
<feature type="transmembrane region" description="Helical" evidence="3">
    <location>
        <begin position="130"/>
        <end position="150"/>
    </location>
</feature>
<feature type="transmembrane region" description="Helical" evidence="3">
    <location>
        <begin position="53"/>
        <end position="75"/>
    </location>
</feature>
<gene>
    <name evidence="4" type="ORF">C6571_12415</name>
</gene>
<dbReference type="InterPro" id="IPR003784">
    <property type="entry name" value="BioY"/>
</dbReference>
<name>A0A2S0N1Z3_9BURK</name>
<dbReference type="Gene3D" id="1.10.1760.20">
    <property type="match status" value="1"/>
</dbReference>
<dbReference type="PANTHER" id="PTHR34295:SF1">
    <property type="entry name" value="BIOTIN TRANSPORTER BIOY"/>
    <property type="match status" value="1"/>
</dbReference>
<comment type="similarity">
    <text evidence="1 2">Belongs to the BioY family.</text>
</comment>
<accession>A0A2S0N1Z3</accession>
<evidence type="ECO:0000313" key="5">
    <source>
        <dbReference type="Proteomes" id="UP000239326"/>
    </source>
</evidence>
<reference evidence="4 5" key="1">
    <citation type="submission" date="2018-03" db="EMBL/GenBank/DDBJ databases">
        <title>Genome sequencing of Simplicispira sp.</title>
        <authorList>
            <person name="Kim S.-J."/>
            <person name="Heo J."/>
            <person name="Kwon S.-W."/>
        </authorList>
    </citation>
    <scope>NUCLEOTIDE SEQUENCE [LARGE SCALE GENOMIC DNA]</scope>
    <source>
        <strain evidence="4 5">SC1-8</strain>
    </source>
</reference>
<protein>
    <recommendedName>
        <fullName evidence="2">Biotin transporter</fullName>
    </recommendedName>
</protein>
<keyword evidence="2" id="KW-0813">Transport</keyword>
<sequence>MSQDLSRAVSAPVSRHPHGVRQVALVLGGTAVLAASSYVSIPMQPVPVSLQTFAVLMVGALYGWRLGGLTVLAWLLEAALGMPVLAGGKGGLAPFFGPTAGYLLAFPLAAMLMGWLAVRGWDGAHPLRAFWAMLLCTTLILLVGGAWLGAMIGAAKGWQLGVLPFLVGDVVKSALGAATLALWHSARTRLPRT</sequence>
<keyword evidence="2 3" id="KW-0472">Membrane</keyword>
<dbReference type="PIRSF" id="PIRSF016661">
    <property type="entry name" value="BioY"/>
    <property type="match status" value="1"/>
</dbReference>
<evidence type="ECO:0000313" key="4">
    <source>
        <dbReference type="EMBL" id="AVO41981.1"/>
    </source>
</evidence>
<evidence type="ECO:0000256" key="3">
    <source>
        <dbReference type="SAM" id="Phobius"/>
    </source>
</evidence>
<dbReference type="PANTHER" id="PTHR34295">
    <property type="entry name" value="BIOTIN TRANSPORTER BIOY"/>
    <property type="match status" value="1"/>
</dbReference>
<keyword evidence="5" id="KW-1185">Reference proteome</keyword>
<evidence type="ECO:0000256" key="2">
    <source>
        <dbReference type="PIRNR" id="PIRNR016661"/>
    </source>
</evidence>
<proteinExistence type="inferred from homology"/>
<keyword evidence="3" id="KW-0812">Transmembrane</keyword>
<dbReference type="Proteomes" id="UP000239326">
    <property type="component" value="Chromosome"/>
</dbReference>
<dbReference type="RefSeq" id="WP_106446958.1">
    <property type="nucleotide sequence ID" value="NZ_CP027669.1"/>
</dbReference>
<organism evidence="4 5">
    <name type="scientific">Simplicispira suum</name>
    <dbReference type="NCBI Taxonomy" id="2109915"/>
    <lineage>
        <taxon>Bacteria</taxon>
        <taxon>Pseudomonadati</taxon>
        <taxon>Pseudomonadota</taxon>
        <taxon>Betaproteobacteria</taxon>
        <taxon>Burkholderiales</taxon>
        <taxon>Comamonadaceae</taxon>
        <taxon>Simplicispira</taxon>
    </lineage>
</organism>
<comment type="subcellular location">
    <subcellularLocation>
        <location evidence="2">Cell membrane</location>
        <topology evidence="2">Multi-pass membrane protein</topology>
    </subcellularLocation>
</comment>
<dbReference type="KEGG" id="simp:C6571_12415"/>
<dbReference type="EMBL" id="CP027669">
    <property type="protein sequence ID" value="AVO41981.1"/>
    <property type="molecule type" value="Genomic_DNA"/>
</dbReference>
<feature type="transmembrane region" description="Helical" evidence="3">
    <location>
        <begin position="162"/>
        <end position="183"/>
    </location>
</feature>
<keyword evidence="3" id="KW-1133">Transmembrane helix</keyword>
<dbReference type="AlphaFoldDB" id="A0A2S0N1Z3"/>
<feature type="transmembrane region" description="Helical" evidence="3">
    <location>
        <begin position="20"/>
        <end position="41"/>
    </location>
</feature>
<dbReference type="Pfam" id="PF02632">
    <property type="entry name" value="BioY"/>
    <property type="match status" value="1"/>
</dbReference>